<dbReference type="InterPro" id="IPR005110">
    <property type="entry name" value="MoeA_linker/N"/>
</dbReference>
<gene>
    <name evidence="8" type="ORF">FPZ43_02920</name>
</gene>
<dbReference type="GO" id="GO:0006777">
    <property type="term" value="P:Mo-molybdopterin cofactor biosynthetic process"/>
    <property type="evidence" value="ECO:0007669"/>
    <property type="project" value="UniProtKB-UniRule"/>
</dbReference>
<dbReference type="SMART" id="SM00852">
    <property type="entry name" value="MoCF_biosynth"/>
    <property type="match status" value="1"/>
</dbReference>
<dbReference type="PANTHER" id="PTHR10192">
    <property type="entry name" value="MOLYBDOPTERIN BIOSYNTHESIS PROTEIN"/>
    <property type="match status" value="1"/>
</dbReference>
<keyword evidence="9" id="KW-1185">Reference proteome</keyword>
<evidence type="ECO:0000256" key="2">
    <source>
        <dbReference type="ARBA" id="ARBA00005046"/>
    </source>
</evidence>
<proteinExistence type="inferred from homology"/>
<dbReference type="Pfam" id="PF00994">
    <property type="entry name" value="MoCF_biosynth"/>
    <property type="match status" value="1"/>
</dbReference>
<keyword evidence="6" id="KW-0460">Magnesium</keyword>
<accession>A0A563UJF4</accession>
<dbReference type="CDD" id="cd00887">
    <property type="entry name" value="MoeA"/>
    <property type="match status" value="1"/>
</dbReference>
<evidence type="ECO:0000313" key="8">
    <source>
        <dbReference type="EMBL" id="TWR31443.1"/>
    </source>
</evidence>
<dbReference type="Pfam" id="PF03454">
    <property type="entry name" value="MoeA_C"/>
    <property type="match status" value="1"/>
</dbReference>
<dbReference type="NCBIfam" id="TIGR00177">
    <property type="entry name" value="molyb_syn"/>
    <property type="match status" value="1"/>
</dbReference>
<dbReference type="Pfam" id="PF03453">
    <property type="entry name" value="MoeA_N"/>
    <property type="match status" value="1"/>
</dbReference>
<dbReference type="AlphaFoldDB" id="A0A563UJF4"/>
<comment type="cofactor">
    <cofactor evidence="6">
        <name>Mg(2+)</name>
        <dbReference type="ChEBI" id="CHEBI:18420"/>
    </cofactor>
</comment>
<evidence type="ECO:0000259" key="7">
    <source>
        <dbReference type="SMART" id="SM00852"/>
    </source>
</evidence>
<sequence length="397" mass="42999">MITVEEAERIVLSQLRDYGVEAIGFEHAAGRILAEDIVADRNLPPFNRVTVDGIAISARSFSSGNWHFKIAGTQAAGDQPLNITAGDECVEIMTGAALPPSADTVIRYEDIAIKDGLAEINIEDISIGQNIHFEGADKKRGDVLVKAGRQITAPIVGIAASVGKAELMVKKLPRVVVITSGDELVNVEDCPGDYQIRRSNNYTVSAVLQKQGVAVSTLHIPDDELVTEQVLEQCINNYDVLILSGGVSMGKFDYIPKALENLQITKLFHKVKQRPGKPFWFGGHANGAVVFAFPGNPVATFMCLHKYFLNWLYAGLGVSVTKPIYAVLASDFAFKPDLSYFLQVALSHDEQARLVATPVEGNGSGDFANLADSDAFIELPAGRDNFMAGELFKVISF</sequence>
<comment type="catalytic activity">
    <reaction evidence="5">
        <text>adenylyl-molybdopterin + molybdate = Mo-molybdopterin + AMP + H(+)</text>
        <dbReference type="Rhea" id="RHEA:35047"/>
        <dbReference type="ChEBI" id="CHEBI:15378"/>
        <dbReference type="ChEBI" id="CHEBI:36264"/>
        <dbReference type="ChEBI" id="CHEBI:62727"/>
        <dbReference type="ChEBI" id="CHEBI:71302"/>
        <dbReference type="ChEBI" id="CHEBI:456215"/>
        <dbReference type="EC" id="2.10.1.1"/>
    </reaction>
</comment>
<reference evidence="8 9" key="1">
    <citation type="submission" date="2019-07" db="EMBL/GenBank/DDBJ databases">
        <authorList>
            <person name="Kim J."/>
        </authorList>
    </citation>
    <scope>NUCLEOTIDE SEQUENCE [LARGE SCALE GENOMIC DNA]</scope>
    <source>
        <strain evidence="9">dk17</strain>
    </source>
</reference>
<comment type="function">
    <text evidence="1 6">Catalyzes the insertion of molybdate into adenylated molybdopterin with the concomitant release of AMP.</text>
</comment>
<comment type="caution">
    <text evidence="8">The sequence shown here is derived from an EMBL/GenBank/DDBJ whole genome shotgun (WGS) entry which is preliminary data.</text>
</comment>
<dbReference type="InterPro" id="IPR036688">
    <property type="entry name" value="MoeA_C_domain_IV_sf"/>
</dbReference>
<dbReference type="UniPathway" id="UPA00344"/>
<evidence type="ECO:0000256" key="1">
    <source>
        <dbReference type="ARBA" id="ARBA00002901"/>
    </source>
</evidence>
<comment type="pathway">
    <text evidence="2 6">Cofactor biosynthesis; molybdopterin biosynthesis.</text>
</comment>
<dbReference type="SUPFAM" id="SSF63882">
    <property type="entry name" value="MoeA N-terminal region -like"/>
    <property type="match status" value="1"/>
</dbReference>
<dbReference type="Gene3D" id="2.40.340.10">
    <property type="entry name" value="MoeA, C-terminal, domain IV"/>
    <property type="match status" value="1"/>
</dbReference>
<dbReference type="GO" id="GO:0061599">
    <property type="term" value="F:molybdopterin molybdotransferase activity"/>
    <property type="evidence" value="ECO:0007669"/>
    <property type="project" value="UniProtKB-UniRule"/>
</dbReference>
<dbReference type="RefSeq" id="WP_146380340.1">
    <property type="nucleotide sequence ID" value="NZ_VOEJ01000001.1"/>
</dbReference>
<dbReference type="GO" id="GO:0046872">
    <property type="term" value="F:metal ion binding"/>
    <property type="evidence" value="ECO:0007669"/>
    <property type="project" value="UniProtKB-UniRule"/>
</dbReference>
<keyword evidence="6" id="KW-0479">Metal-binding</keyword>
<dbReference type="InterPro" id="IPR005111">
    <property type="entry name" value="MoeA_C_domain_IV"/>
</dbReference>
<evidence type="ECO:0000256" key="5">
    <source>
        <dbReference type="ARBA" id="ARBA00047317"/>
    </source>
</evidence>
<dbReference type="InterPro" id="IPR008284">
    <property type="entry name" value="MoCF_biosynth_CS"/>
</dbReference>
<evidence type="ECO:0000256" key="6">
    <source>
        <dbReference type="RuleBase" id="RU365090"/>
    </source>
</evidence>
<dbReference type="InterPro" id="IPR001453">
    <property type="entry name" value="MoaB/Mog_dom"/>
</dbReference>
<dbReference type="PROSITE" id="PS01079">
    <property type="entry name" value="MOCF_BIOSYNTHESIS_2"/>
    <property type="match status" value="1"/>
</dbReference>
<dbReference type="Proteomes" id="UP000320042">
    <property type="component" value="Unassembled WGS sequence"/>
</dbReference>
<dbReference type="InterPro" id="IPR036425">
    <property type="entry name" value="MoaB/Mog-like_dom_sf"/>
</dbReference>
<name>A0A563UJF4_9SPHI</name>
<dbReference type="InterPro" id="IPR038987">
    <property type="entry name" value="MoeA-like"/>
</dbReference>
<comment type="similarity">
    <text evidence="3 6">Belongs to the MoeA family.</text>
</comment>
<keyword evidence="6" id="KW-0500">Molybdenum</keyword>
<dbReference type="Gene3D" id="3.90.105.10">
    <property type="entry name" value="Molybdopterin biosynthesis moea protein, domain 2"/>
    <property type="match status" value="1"/>
</dbReference>
<organism evidence="8 9">
    <name type="scientific">Mucilaginibacter pallidiroseus</name>
    <dbReference type="NCBI Taxonomy" id="2599295"/>
    <lineage>
        <taxon>Bacteria</taxon>
        <taxon>Pseudomonadati</taxon>
        <taxon>Bacteroidota</taxon>
        <taxon>Sphingobacteriia</taxon>
        <taxon>Sphingobacteriales</taxon>
        <taxon>Sphingobacteriaceae</taxon>
        <taxon>Mucilaginibacter</taxon>
    </lineage>
</organism>
<protein>
    <recommendedName>
        <fullName evidence="6">Molybdopterin molybdenumtransferase</fullName>
        <ecNumber evidence="6">2.10.1.1</ecNumber>
    </recommendedName>
</protein>
<keyword evidence="4 6" id="KW-0501">Molybdenum cofactor biosynthesis</keyword>
<dbReference type="InterPro" id="IPR036135">
    <property type="entry name" value="MoeA_linker/N_sf"/>
</dbReference>
<evidence type="ECO:0000313" key="9">
    <source>
        <dbReference type="Proteomes" id="UP000320042"/>
    </source>
</evidence>
<feature type="domain" description="MoaB/Mog" evidence="7">
    <location>
        <begin position="176"/>
        <end position="314"/>
    </location>
</feature>
<evidence type="ECO:0000256" key="3">
    <source>
        <dbReference type="ARBA" id="ARBA00010763"/>
    </source>
</evidence>
<dbReference type="Gene3D" id="3.40.980.10">
    <property type="entry name" value="MoaB/Mog-like domain"/>
    <property type="match status" value="1"/>
</dbReference>
<dbReference type="EMBL" id="VOEJ01000001">
    <property type="protein sequence ID" value="TWR31443.1"/>
    <property type="molecule type" value="Genomic_DNA"/>
</dbReference>
<dbReference type="SUPFAM" id="SSF63867">
    <property type="entry name" value="MoeA C-terminal domain-like"/>
    <property type="match status" value="1"/>
</dbReference>
<dbReference type="OrthoDB" id="9804758at2"/>
<dbReference type="GO" id="GO:0005829">
    <property type="term" value="C:cytosol"/>
    <property type="evidence" value="ECO:0007669"/>
    <property type="project" value="TreeGrafter"/>
</dbReference>
<dbReference type="PANTHER" id="PTHR10192:SF5">
    <property type="entry name" value="GEPHYRIN"/>
    <property type="match status" value="1"/>
</dbReference>
<keyword evidence="6 8" id="KW-0808">Transferase</keyword>
<dbReference type="EC" id="2.10.1.1" evidence="6"/>
<dbReference type="Gene3D" id="2.170.190.11">
    <property type="entry name" value="Molybdopterin biosynthesis moea protein, domain 3"/>
    <property type="match status" value="1"/>
</dbReference>
<evidence type="ECO:0000256" key="4">
    <source>
        <dbReference type="ARBA" id="ARBA00023150"/>
    </source>
</evidence>
<dbReference type="SUPFAM" id="SSF53218">
    <property type="entry name" value="Molybdenum cofactor biosynthesis proteins"/>
    <property type="match status" value="1"/>
</dbReference>